<sequence>MLFFENIYKRIKVMNKILAICLIAGISFTACNNNNAKEEALAKEAALKQVKDSLALDSFKKAEVAEKERLENERLEQERLATQARQQSSSNASSASYQDANQGDQYYEANESDAQPVATAPEKKGWSDAAKGTAIGAGAGAVVGALIDKDKRLRGAAIGAAIGGGGGYAIGRKKDRQSGRVQK</sequence>
<gene>
    <name evidence="3" type="ORF">SAMN05661044_02621</name>
</gene>
<feature type="region of interest" description="Disordered" evidence="1">
    <location>
        <begin position="162"/>
        <end position="183"/>
    </location>
</feature>
<reference evidence="4" key="1">
    <citation type="submission" date="2016-10" db="EMBL/GenBank/DDBJ databases">
        <authorList>
            <person name="Varghese N."/>
            <person name="Submissions S."/>
        </authorList>
    </citation>
    <scope>NUCLEOTIDE SEQUENCE [LARGE SCALE GENOMIC DNA]</scope>
    <source>
        <strain evidence="4">DSM 18733</strain>
    </source>
</reference>
<keyword evidence="4" id="KW-1185">Reference proteome</keyword>
<dbReference type="EMBL" id="FOAF01000002">
    <property type="protein sequence ID" value="SEL48234.1"/>
    <property type="molecule type" value="Genomic_DNA"/>
</dbReference>
<feature type="compositionally biased region" description="Basic and acidic residues" evidence="1">
    <location>
        <begin position="70"/>
        <end position="79"/>
    </location>
</feature>
<evidence type="ECO:0000313" key="4">
    <source>
        <dbReference type="Proteomes" id="UP000199421"/>
    </source>
</evidence>
<accession>A0A1H7QKV1</accession>
<evidence type="ECO:0000259" key="2">
    <source>
        <dbReference type="Pfam" id="PF13441"/>
    </source>
</evidence>
<organism evidence="3 4">
    <name type="scientific">Olivibacter domesticus</name>
    <name type="common">Pseudosphingobacterium domesticum</name>
    <dbReference type="NCBI Taxonomy" id="407022"/>
    <lineage>
        <taxon>Bacteria</taxon>
        <taxon>Pseudomonadati</taxon>
        <taxon>Bacteroidota</taxon>
        <taxon>Sphingobacteriia</taxon>
        <taxon>Sphingobacteriales</taxon>
        <taxon>Sphingobacteriaceae</taxon>
        <taxon>Olivibacter</taxon>
    </lineage>
</organism>
<proteinExistence type="predicted"/>
<feature type="region of interest" description="Disordered" evidence="1">
    <location>
        <begin position="70"/>
        <end position="127"/>
    </location>
</feature>
<dbReference type="Proteomes" id="UP000199421">
    <property type="component" value="Unassembled WGS sequence"/>
</dbReference>
<evidence type="ECO:0000313" key="3">
    <source>
        <dbReference type="EMBL" id="SEL48234.1"/>
    </source>
</evidence>
<evidence type="ECO:0000256" key="1">
    <source>
        <dbReference type="SAM" id="MobiDB-lite"/>
    </source>
</evidence>
<name>A0A1H7QKV1_OLID1</name>
<feature type="domain" description="YMGG-like Gly-zipper" evidence="2">
    <location>
        <begin position="128"/>
        <end position="172"/>
    </location>
</feature>
<feature type="compositionally biased region" description="Low complexity" evidence="1">
    <location>
        <begin position="80"/>
        <end position="102"/>
    </location>
</feature>
<dbReference type="AlphaFoldDB" id="A0A1H7QKV1"/>
<protein>
    <submittedName>
        <fullName evidence="3">YMGG-like Gly-zipper</fullName>
    </submittedName>
</protein>
<dbReference type="InterPro" id="IPR027367">
    <property type="entry name" value="Gly-zipper_YMGG"/>
</dbReference>
<dbReference type="Pfam" id="PF13441">
    <property type="entry name" value="Gly-zipper_YMGG"/>
    <property type="match status" value="1"/>
</dbReference>